<keyword evidence="7" id="KW-0028">Amino-acid biosynthesis</keyword>
<dbReference type="PANTHER" id="PTHR42945:SF1">
    <property type="entry name" value="HISTIDINE BIOSYNTHESIS BIFUNCTIONAL PROTEIN HIS7"/>
    <property type="match status" value="1"/>
</dbReference>
<dbReference type="Pfam" id="PF01502">
    <property type="entry name" value="PRA-CH"/>
    <property type="match status" value="1"/>
</dbReference>
<evidence type="ECO:0000256" key="12">
    <source>
        <dbReference type="ARBA" id="ARBA00023268"/>
    </source>
</evidence>
<gene>
    <name evidence="14" type="ORF">KSP40_PGU020228</name>
</gene>
<protein>
    <recommendedName>
        <fullName evidence="13">Phosphoribosyl-AMP cyclohydrolase domain-containing protein</fullName>
    </recommendedName>
</protein>
<evidence type="ECO:0000256" key="8">
    <source>
        <dbReference type="ARBA" id="ARBA00022741"/>
    </source>
</evidence>
<evidence type="ECO:0000256" key="7">
    <source>
        <dbReference type="ARBA" id="ARBA00022605"/>
    </source>
</evidence>
<comment type="similarity">
    <text evidence="5">In the C-terminal section; belongs to the PRA-PH family.</text>
</comment>
<dbReference type="InterPro" id="IPR023019">
    <property type="entry name" value="His_synth_HisIE"/>
</dbReference>
<comment type="catalytic activity">
    <reaction evidence="2">
        <text>1-(5-phospho-beta-D-ribosyl)-ATP + H2O = 1-(5-phospho-beta-D-ribosyl)-5'-AMP + diphosphate + H(+)</text>
        <dbReference type="Rhea" id="RHEA:22828"/>
        <dbReference type="ChEBI" id="CHEBI:15377"/>
        <dbReference type="ChEBI" id="CHEBI:15378"/>
        <dbReference type="ChEBI" id="CHEBI:33019"/>
        <dbReference type="ChEBI" id="CHEBI:59457"/>
        <dbReference type="ChEBI" id="CHEBI:73183"/>
        <dbReference type="EC" id="3.6.1.31"/>
    </reaction>
</comment>
<evidence type="ECO:0000256" key="5">
    <source>
        <dbReference type="ARBA" id="ARBA00007731"/>
    </source>
</evidence>
<reference evidence="14 15" key="1">
    <citation type="journal article" date="2022" name="Nat. Plants">
        <title>Genomes of leafy and leafless Platanthera orchids illuminate the evolution of mycoheterotrophy.</title>
        <authorList>
            <person name="Li M.H."/>
            <person name="Liu K.W."/>
            <person name="Li Z."/>
            <person name="Lu H.C."/>
            <person name="Ye Q.L."/>
            <person name="Zhang D."/>
            <person name="Wang J.Y."/>
            <person name="Li Y.F."/>
            <person name="Zhong Z.M."/>
            <person name="Liu X."/>
            <person name="Yu X."/>
            <person name="Liu D.K."/>
            <person name="Tu X.D."/>
            <person name="Liu B."/>
            <person name="Hao Y."/>
            <person name="Liao X.Y."/>
            <person name="Jiang Y.T."/>
            <person name="Sun W.H."/>
            <person name="Chen J."/>
            <person name="Chen Y.Q."/>
            <person name="Ai Y."/>
            <person name="Zhai J.W."/>
            <person name="Wu S.S."/>
            <person name="Zhou Z."/>
            <person name="Hsiao Y.Y."/>
            <person name="Wu W.L."/>
            <person name="Chen Y.Y."/>
            <person name="Lin Y.F."/>
            <person name="Hsu J.L."/>
            <person name="Li C.Y."/>
            <person name="Wang Z.W."/>
            <person name="Zhao X."/>
            <person name="Zhong W.Y."/>
            <person name="Ma X.K."/>
            <person name="Ma L."/>
            <person name="Huang J."/>
            <person name="Chen G.Z."/>
            <person name="Huang M.Z."/>
            <person name="Huang L."/>
            <person name="Peng D.H."/>
            <person name="Luo Y.B."/>
            <person name="Zou S.Q."/>
            <person name="Chen S.P."/>
            <person name="Lan S."/>
            <person name="Tsai W.C."/>
            <person name="Van de Peer Y."/>
            <person name="Liu Z.J."/>
        </authorList>
    </citation>
    <scope>NUCLEOTIDE SEQUENCE [LARGE SCALE GENOMIC DNA]</scope>
    <source>
        <strain evidence="14">Lor288</strain>
    </source>
</reference>
<keyword evidence="10" id="KW-0067">ATP-binding</keyword>
<keyword evidence="15" id="KW-1185">Reference proteome</keyword>
<evidence type="ECO:0000259" key="13">
    <source>
        <dbReference type="Pfam" id="PF01502"/>
    </source>
</evidence>
<dbReference type="SUPFAM" id="SSF101386">
    <property type="entry name" value="all-alpha NTP pyrophosphatases"/>
    <property type="match status" value="1"/>
</dbReference>
<evidence type="ECO:0000256" key="6">
    <source>
        <dbReference type="ARBA" id="ARBA00008299"/>
    </source>
</evidence>
<comment type="similarity">
    <text evidence="6">In the N-terminal section; belongs to the PRA-CH family.</text>
</comment>
<dbReference type="InterPro" id="IPR002496">
    <property type="entry name" value="PRib_AMP_CycHydrolase_dom"/>
</dbReference>
<sequence>MSTSTFPCLMTPRASCIHFQPSLAHSVTTGWRNQKLRCSIAPAAPKEVLSVDHKVKSLLDSVKWDDKGLVVAIAQNVDTGSVLMQGFANRDALEITLLSRRATFYSRSRSSLWTKGETSGNFINVVDVFLDCDRDSVIFLGKPDGPTCHTGSETCYYFSIFDVLQDSQKKKGRLASTTLYSLETTIAERKYEIETEETCKPSWTRKLLHDNELLCSKIREEADELARTLLDNEDASHTASEMGDLLYHAMVLLGLKDVSMEDVLEVLRKRFSQSGIEEKSSRSEIPC</sequence>
<evidence type="ECO:0000256" key="2">
    <source>
        <dbReference type="ARBA" id="ARBA00001460"/>
    </source>
</evidence>
<dbReference type="Gene3D" id="1.10.287.1080">
    <property type="entry name" value="MazG-like"/>
    <property type="match status" value="1"/>
</dbReference>
<dbReference type="PANTHER" id="PTHR42945">
    <property type="entry name" value="HISTIDINE BIOSYNTHESIS BIFUNCTIONAL PROTEIN"/>
    <property type="match status" value="1"/>
</dbReference>
<dbReference type="Gene3D" id="3.10.20.810">
    <property type="entry name" value="Phosphoribosyl-AMP cyclohydrolase"/>
    <property type="match status" value="1"/>
</dbReference>
<keyword evidence="8" id="KW-0547">Nucleotide-binding</keyword>
<organism evidence="14 15">
    <name type="scientific">Platanthera guangdongensis</name>
    <dbReference type="NCBI Taxonomy" id="2320717"/>
    <lineage>
        <taxon>Eukaryota</taxon>
        <taxon>Viridiplantae</taxon>
        <taxon>Streptophyta</taxon>
        <taxon>Embryophyta</taxon>
        <taxon>Tracheophyta</taxon>
        <taxon>Spermatophyta</taxon>
        <taxon>Magnoliopsida</taxon>
        <taxon>Liliopsida</taxon>
        <taxon>Asparagales</taxon>
        <taxon>Orchidaceae</taxon>
        <taxon>Orchidoideae</taxon>
        <taxon>Orchideae</taxon>
        <taxon>Orchidinae</taxon>
        <taxon>Platanthera</taxon>
    </lineage>
</organism>
<accession>A0ABR2LFJ3</accession>
<evidence type="ECO:0000256" key="11">
    <source>
        <dbReference type="ARBA" id="ARBA00023102"/>
    </source>
</evidence>
<keyword evidence="11" id="KW-0368">Histidine biosynthesis</keyword>
<dbReference type="SUPFAM" id="SSF141734">
    <property type="entry name" value="HisI-like"/>
    <property type="match status" value="1"/>
</dbReference>
<comment type="catalytic activity">
    <reaction evidence="1">
        <text>1-(5-phospho-beta-D-ribosyl)-5'-AMP + H2O = 1-(5-phospho-beta-D-ribosyl)-5-[(5-phospho-beta-D-ribosylamino)methylideneamino]imidazole-4-carboxamide</text>
        <dbReference type="Rhea" id="RHEA:20049"/>
        <dbReference type="ChEBI" id="CHEBI:15377"/>
        <dbReference type="ChEBI" id="CHEBI:58435"/>
        <dbReference type="ChEBI" id="CHEBI:59457"/>
        <dbReference type="EC" id="3.5.4.19"/>
    </reaction>
</comment>
<dbReference type="Proteomes" id="UP001412067">
    <property type="component" value="Unassembled WGS sequence"/>
</dbReference>
<evidence type="ECO:0000256" key="3">
    <source>
        <dbReference type="ARBA" id="ARBA00005169"/>
    </source>
</evidence>
<evidence type="ECO:0000313" key="14">
    <source>
        <dbReference type="EMBL" id="KAK8939741.1"/>
    </source>
</evidence>
<name>A0ABR2LFJ3_9ASPA</name>
<evidence type="ECO:0000256" key="1">
    <source>
        <dbReference type="ARBA" id="ARBA00000024"/>
    </source>
</evidence>
<keyword evidence="9" id="KW-0378">Hydrolase</keyword>
<dbReference type="InterPro" id="IPR021130">
    <property type="entry name" value="PRib-ATP_PPHydrolase-like"/>
</dbReference>
<evidence type="ECO:0000313" key="15">
    <source>
        <dbReference type="Proteomes" id="UP001412067"/>
    </source>
</evidence>
<comment type="pathway">
    <text evidence="4">Amino-acid biosynthesis; L-histidine biosynthesis; L-histidine from 5-phospho-alpha-D-ribose 1-diphosphate: step 2/9.</text>
</comment>
<dbReference type="CDD" id="cd11534">
    <property type="entry name" value="NTP-PPase_HisIE_like"/>
    <property type="match status" value="1"/>
</dbReference>
<dbReference type="InterPro" id="IPR008179">
    <property type="entry name" value="HisE"/>
</dbReference>
<proteinExistence type="inferred from homology"/>
<dbReference type="NCBIfam" id="NF000768">
    <property type="entry name" value="PRK00051.1"/>
    <property type="match status" value="1"/>
</dbReference>
<dbReference type="NCBIfam" id="TIGR03188">
    <property type="entry name" value="histidine_hisI"/>
    <property type="match status" value="1"/>
</dbReference>
<evidence type="ECO:0000256" key="4">
    <source>
        <dbReference type="ARBA" id="ARBA00005204"/>
    </source>
</evidence>
<keyword evidence="12" id="KW-0511">Multifunctional enzyme</keyword>
<evidence type="ECO:0000256" key="10">
    <source>
        <dbReference type="ARBA" id="ARBA00022840"/>
    </source>
</evidence>
<dbReference type="HAMAP" id="MF_01019">
    <property type="entry name" value="HisIE"/>
    <property type="match status" value="1"/>
</dbReference>
<comment type="pathway">
    <text evidence="3">Amino-acid biosynthesis; L-histidine biosynthesis; L-histidine from 5-phospho-alpha-D-ribose 1-diphosphate: step 3/9.</text>
</comment>
<feature type="domain" description="Phosphoribosyl-AMP cyclohydrolase" evidence="13">
    <location>
        <begin position="84"/>
        <end position="157"/>
    </location>
</feature>
<comment type="caution">
    <text evidence="14">The sequence shown here is derived from an EMBL/GenBank/DDBJ whole genome shotgun (WGS) entry which is preliminary data.</text>
</comment>
<dbReference type="Pfam" id="PF01503">
    <property type="entry name" value="PRA-PH"/>
    <property type="match status" value="1"/>
</dbReference>
<evidence type="ECO:0000256" key="9">
    <source>
        <dbReference type="ARBA" id="ARBA00022801"/>
    </source>
</evidence>
<dbReference type="InterPro" id="IPR038019">
    <property type="entry name" value="PRib_AMP_CycHydrolase_sf"/>
</dbReference>
<dbReference type="EMBL" id="JBBWWR010000020">
    <property type="protein sequence ID" value="KAK8939741.1"/>
    <property type="molecule type" value="Genomic_DNA"/>
</dbReference>